<sequence length="257" mass="27523">MAQPTVVPCLIEPESDEEESNNVYTPFKILPVSLLKINHLHKLPISPAPASMQTSTSTSAKKHLMLLNSIFGEANEWGGPESVREFDGMDGDRTAMVVDTDPSLGTVSEGKIEEVPPHASTGEGEARMNAVRGVPSSEERWNSVEDILLGDTHPTAVHLSATATATNARTATSETDATTAAAPTRTRLKDLFTSREEEPSFSLLSRLGLDLELEDDVFGGSSISTTTLPSMHVAMTSSGPTSDLSSKHQVRSLRPLV</sequence>
<protein>
    <submittedName>
        <fullName evidence="2">Uncharacterized protein</fullName>
    </submittedName>
</protein>
<reference evidence="3" key="2">
    <citation type="submission" date="2015-01" db="EMBL/GenBank/DDBJ databases">
        <title>Evolutionary Origins and Diversification of the Mycorrhizal Mutualists.</title>
        <authorList>
            <consortium name="DOE Joint Genome Institute"/>
            <consortium name="Mycorrhizal Genomics Consortium"/>
            <person name="Kohler A."/>
            <person name="Kuo A."/>
            <person name="Nagy L.G."/>
            <person name="Floudas D."/>
            <person name="Copeland A."/>
            <person name="Barry K.W."/>
            <person name="Cichocki N."/>
            <person name="Veneault-Fourrey C."/>
            <person name="LaButti K."/>
            <person name="Lindquist E.A."/>
            <person name="Lipzen A."/>
            <person name="Lundell T."/>
            <person name="Morin E."/>
            <person name="Murat C."/>
            <person name="Riley R."/>
            <person name="Ohm R."/>
            <person name="Sun H."/>
            <person name="Tunlid A."/>
            <person name="Henrissat B."/>
            <person name="Grigoriev I.V."/>
            <person name="Hibbett D.S."/>
            <person name="Martin F."/>
        </authorList>
    </citation>
    <scope>NUCLEOTIDE SEQUENCE [LARGE SCALE GENOMIC DNA]</scope>
    <source>
        <strain evidence="3">441</strain>
    </source>
</reference>
<dbReference type="EMBL" id="KN833755">
    <property type="protein sequence ID" value="KIK21084.1"/>
    <property type="molecule type" value="Genomic_DNA"/>
</dbReference>
<dbReference type="OrthoDB" id="21643at2759"/>
<evidence type="ECO:0000313" key="3">
    <source>
        <dbReference type="Proteomes" id="UP000054018"/>
    </source>
</evidence>
<dbReference type="Proteomes" id="UP000054018">
    <property type="component" value="Unassembled WGS sequence"/>
</dbReference>
<proteinExistence type="predicted"/>
<keyword evidence="3" id="KW-1185">Reference proteome</keyword>
<gene>
    <name evidence="2" type="ORF">PISMIDRAFT_563913</name>
</gene>
<feature type="region of interest" description="Disordered" evidence="1">
    <location>
        <begin position="235"/>
        <end position="257"/>
    </location>
</feature>
<evidence type="ECO:0000313" key="2">
    <source>
        <dbReference type="EMBL" id="KIK21084.1"/>
    </source>
</evidence>
<feature type="compositionally biased region" description="Polar residues" evidence="1">
    <location>
        <begin position="235"/>
        <end position="244"/>
    </location>
</feature>
<dbReference type="AlphaFoldDB" id="A0A0C9Z4K0"/>
<reference evidence="2 3" key="1">
    <citation type="submission" date="2014-04" db="EMBL/GenBank/DDBJ databases">
        <authorList>
            <consortium name="DOE Joint Genome Institute"/>
            <person name="Kuo A."/>
            <person name="Kohler A."/>
            <person name="Costa M.D."/>
            <person name="Nagy L.G."/>
            <person name="Floudas D."/>
            <person name="Copeland A."/>
            <person name="Barry K.W."/>
            <person name="Cichocki N."/>
            <person name="Veneault-Fourrey C."/>
            <person name="LaButti K."/>
            <person name="Lindquist E.A."/>
            <person name="Lipzen A."/>
            <person name="Lundell T."/>
            <person name="Morin E."/>
            <person name="Murat C."/>
            <person name="Sun H."/>
            <person name="Tunlid A."/>
            <person name="Henrissat B."/>
            <person name="Grigoriev I.V."/>
            <person name="Hibbett D.S."/>
            <person name="Martin F."/>
            <person name="Nordberg H.P."/>
            <person name="Cantor M.N."/>
            <person name="Hua S.X."/>
        </authorList>
    </citation>
    <scope>NUCLEOTIDE SEQUENCE [LARGE SCALE GENOMIC DNA]</scope>
    <source>
        <strain evidence="2 3">441</strain>
    </source>
</reference>
<evidence type="ECO:0000256" key="1">
    <source>
        <dbReference type="SAM" id="MobiDB-lite"/>
    </source>
</evidence>
<accession>A0A0C9Z4K0</accession>
<organism evidence="2 3">
    <name type="scientific">Pisolithus microcarpus 441</name>
    <dbReference type="NCBI Taxonomy" id="765257"/>
    <lineage>
        <taxon>Eukaryota</taxon>
        <taxon>Fungi</taxon>
        <taxon>Dikarya</taxon>
        <taxon>Basidiomycota</taxon>
        <taxon>Agaricomycotina</taxon>
        <taxon>Agaricomycetes</taxon>
        <taxon>Agaricomycetidae</taxon>
        <taxon>Boletales</taxon>
        <taxon>Sclerodermatineae</taxon>
        <taxon>Pisolithaceae</taxon>
        <taxon>Pisolithus</taxon>
    </lineage>
</organism>
<name>A0A0C9Z4K0_9AGAM</name>
<dbReference type="HOGENOM" id="CLU_1082269_0_0_1"/>
<feature type="region of interest" description="Disordered" evidence="1">
    <location>
        <begin position="114"/>
        <end position="138"/>
    </location>
</feature>